<comment type="caution">
    <text evidence="2">The sequence shown here is derived from an EMBL/GenBank/DDBJ whole genome shotgun (WGS) entry which is preliminary data.</text>
</comment>
<name>A0A2S9YRV2_9BACT</name>
<dbReference type="RefSeq" id="WP_146157630.1">
    <property type="nucleotide sequence ID" value="NZ_PVNL01000049.1"/>
</dbReference>
<dbReference type="Proteomes" id="UP000238823">
    <property type="component" value="Unassembled WGS sequence"/>
</dbReference>
<sequence>MSTPTAAGSGLARALPTLLGILIALGVVAAYELELIERDPVPSDCPPDSSSPPSASSPARVLDPLVAGARPHPASRAAEAHALAVEDQLALLETQNQVLAERAVTGELSYYNQSQAELEAMARHCDIRMDYPKRLEAQEIEDLALEPDEQQAWDRALQAFAEQERAYYLEILRELDPETPGLDELPLAQVRRQLTKVAGRARSGDDSSLQRHVAEERAGLRDAPTDPEQLSAWNRYNRLRFNAGDRFAQLLGDELGDARVHELRSVFEGWPGAHTRQVGCEER</sequence>
<reference evidence="2 3" key="1">
    <citation type="submission" date="2018-03" db="EMBL/GenBank/DDBJ databases">
        <title>Draft Genome Sequences of the Obligatory Marine Myxobacteria Enhygromyxa salina SWB007.</title>
        <authorList>
            <person name="Poehlein A."/>
            <person name="Moghaddam J.A."/>
            <person name="Harms H."/>
            <person name="Alanjari M."/>
            <person name="Koenig G.M."/>
            <person name="Daniel R."/>
            <person name="Schaeberle T.F."/>
        </authorList>
    </citation>
    <scope>NUCLEOTIDE SEQUENCE [LARGE SCALE GENOMIC DNA]</scope>
    <source>
        <strain evidence="2 3">SWB007</strain>
    </source>
</reference>
<dbReference type="OrthoDB" id="5507484at2"/>
<evidence type="ECO:0000313" key="2">
    <source>
        <dbReference type="EMBL" id="PRQ07808.1"/>
    </source>
</evidence>
<organism evidence="2 3">
    <name type="scientific">Enhygromyxa salina</name>
    <dbReference type="NCBI Taxonomy" id="215803"/>
    <lineage>
        <taxon>Bacteria</taxon>
        <taxon>Pseudomonadati</taxon>
        <taxon>Myxococcota</taxon>
        <taxon>Polyangia</taxon>
        <taxon>Nannocystales</taxon>
        <taxon>Nannocystaceae</taxon>
        <taxon>Enhygromyxa</taxon>
    </lineage>
</organism>
<accession>A0A2S9YRV2</accession>
<dbReference type="AlphaFoldDB" id="A0A2S9YRV2"/>
<dbReference type="EMBL" id="PVNL01000049">
    <property type="protein sequence ID" value="PRQ07808.1"/>
    <property type="molecule type" value="Genomic_DNA"/>
</dbReference>
<feature type="region of interest" description="Disordered" evidence="1">
    <location>
        <begin position="41"/>
        <end position="60"/>
    </location>
</feature>
<gene>
    <name evidence="2" type="ORF">ENSA7_24800</name>
</gene>
<evidence type="ECO:0000313" key="3">
    <source>
        <dbReference type="Proteomes" id="UP000238823"/>
    </source>
</evidence>
<feature type="compositionally biased region" description="Low complexity" evidence="1">
    <location>
        <begin position="46"/>
        <end position="58"/>
    </location>
</feature>
<feature type="region of interest" description="Disordered" evidence="1">
    <location>
        <begin position="199"/>
        <end position="226"/>
    </location>
</feature>
<protein>
    <submittedName>
        <fullName evidence="2">Uncharacterized protein</fullName>
    </submittedName>
</protein>
<feature type="compositionally biased region" description="Basic and acidic residues" evidence="1">
    <location>
        <begin position="202"/>
        <end position="224"/>
    </location>
</feature>
<proteinExistence type="predicted"/>
<evidence type="ECO:0000256" key="1">
    <source>
        <dbReference type="SAM" id="MobiDB-lite"/>
    </source>
</evidence>